<proteinExistence type="predicted"/>
<protein>
    <recommendedName>
        <fullName evidence="4">Transposase</fullName>
    </recommendedName>
</protein>
<evidence type="ECO:0000313" key="3">
    <source>
        <dbReference type="Proteomes" id="UP001160148"/>
    </source>
</evidence>
<evidence type="ECO:0008006" key="4">
    <source>
        <dbReference type="Google" id="ProtNLM"/>
    </source>
</evidence>
<sequence length="142" mass="16512">MDRNGKCNSGLNLCDIVELVWYWVFQIKVTQAEVFTKRSRSTIVDWYNLCRDVAVAEFQKRKKMGGPGLVVQIDESLFQGKRKYNRGRLHLGDRKPEENSDENEESSDEDEVISNQNYGQRIQGPWIFGLCCKHDGILETFF</sequence>
<evidence type="ECO:0000313" key="2">
    <source>
        <dbReference type="EMBL" id="CAI6361220.1"/>
    </source>
</evidence>
<dbReference type="EMBL" id="CARXXK010000003">
    <property type="protein sequence ID" value="CAI6361220.1"/>
    <property type="molecule type" value="Genomic_DNA"/>
</dbReference>
<feature type="region of interest" description="Disordered" evidence="1">
    <location>
        <begin position="88"/>
        <end position="113"/>
    </location>
</feature>
<gene>
    <name evidence="2" type="ORF">MEUPH1_LOCUS16429</name>
</gene>
<reference evidence="2 3" key="1">
    <citation type="submission" date="2023-01" db="EMBL/GenBank/DDBJ databases">
        <authorList>
            <person name="Whitehead M."/>
        </authorList>
    </citation>
    <scope>NUCLEOTIDE SEQUENCE [LARGE SCALE GENOMIC DNA]</scope>
</reference>
<name>A0AAV0WYZ7_9HEMI</name>
<keyword evidence="3" id="KW-1185">Reference proteome</keyword>
<evidence type="ECO:0000256" key="1">
    <source>
        <dbReference type="SAM" id="MobiDB-lite"/>
    </source>
</evidence>
<organism evidence="2 3">
    <name type="scientific">Macrosiphum euphorbiae</name>
    <name type="common">potato aphid</name>
    <dbReference type="NCBI Taxonomy" id="13131"/>
    <lineage>
        <taxon>Eukaryota</taxon>
        <taxon>Metazoa</taxon>
        <taxon>Ecdysozoa</taxon>
        <taxon>Arthropoda</taxon>
        <taxon>Hexapoda</taxon>
        <taxon>Insecta</taxon>
        <taxon>Pterygota</taxon>
        <taxon>Neoptera</taxon>
        <taxon>Paraneoptera</taxon>
        <taxon>Hemiptera</taxon>
        <taxon>Sternorrhyncha</taxon>
        <taxon>Aphidomorpha</taxon>
        <taxon>Aphidoidea</taxon>
        <taxon>Aphididae</taxon>
        <taxon>Macrosiphini</taxon>
        <taxon>Macrosiphum</taxon>
    </lineage>
</organism>
<dbReference type="AlphaFoldDB" id="A0AAV0WYZ7"/>
<feature type="compositionally biased region" description="Acidic residues" evidence="1">
    <location>
        <begin position="99"/>
        <end position="112"/>
    </location>
</feature>
<dbReference type="Proteomes" id="UP001160148">
    <property type="component" value="Unassembled WGS sequence"/>
</dbReference>
<comment type="caution">
    <text evidence="2">The sequence shown here is derived from an EMBL/GenBank/DDBJ whole genome shotgun (WGS) entry which is preliminary data.</text>
</comment>
<accession>A0AAV0WYZ7</accession>